<dbReference type="Gene3D" id="3.30.160.60">
    <property type="entry name" value="Classic Zinc Finger"/>
    <property type="match status" value="1"/>
</dbReference>
<dbReference type="GO" id="GO:0000785">
    <property type="term" value="C:chromatin"/>
    <property type="evidence" value="ECO:0007669"/>
    <property type="project" value="TreeGrafter"/>
</dbReference>
<evidence type="ECO:0000256" key="3">
    <source>
        <dbReference type="ARBA" id="ARBA00022771"/>
    </source>
</evidence>
<evidence type="ECO:0000313" key="8">
    <source>
        <dbReference type="EMBL" id="GES87564.1"/>
    </source>
</evidence>
<dbReference type="SMART" id="SM00355">
    <property type="entry name" value="ZnF_C2H2"/>
    <property type="match status" value="2"/>
</dbReference>
<dbReference type="InterPro" id="IPR036236">
    <property type="entry name" value="Znf_C2H2_sf"/>
</dbReference>
<evidence type="ECO:0000256" key="2">
    <source>
        <dbReference type="ARBA" id="ARBA00022737"/>
    </source>
</evidence>
<dbReference type="GO" id="GO:0005667">
    <property type="term" value="C:transcription regulator complex"/>
    <property type="evidence" value="ECO:0007669"/>
    <property type="project" value="TreeGrafter"/>
</dbReference>
<keyword evidence="2" id="KW-0677">Repeat</keyword>
<dbReference type="GO" id="GO:0000981">
    <property type="term" value="F:DNA-binding transcription factor activity, RNA polymerase II-specific"/>
    <property type="evidence" value="ECO:0007669"/>
    <property type="project" value="TreeGrafter"/>
</dbReference>
<comment type="caution">
    <text evidence="8">The sequence shown here is derived from an EMBL/GenBank/DDBJ whole genome shotgun (WGS) entry which is preliminary data.</text>
</comment>
<evidence type="ECO:0000256" key="1">
    <source>
        <dbReference type="ARBA" id="ARBA00022723"/>
    </source>
</evidence>
<dbReference type="SUPFAM" id="SSF57667">
    <property type="entry name" value="beta-beta-alpha zinc fingers"/>
    <property type="match status" value="2"/>
</dbReference>
<accession>A0A8H3LIC0</accession>
<dbReference type="PROSITE" id="PS00028">
    <property type="entry name" value="ZINC_FINGER_C2H2_1"/>
    <property type="match status" value="2"/>
</dbReference>
<gene>
    <name evidence="8" type="ORF">RCL2_001455800</name>
</gene>
<proteinExistence type="predicted"/>
<dbReference type="AlphaFoldDB" id="A0A8H3LIC0"/>
<dbReference type="OrthoDB" id="654211at2759"/>
<dbReference type="Proteomes" id="UP000615446">
    <property type="component" value="Unassembled WGS sequence"/>
</dbReference>
<keyword evidence="4" id="KW-0862">Zinc</keyword>
<evidence type="ECO:0000313" key="9">
    <source>
        <dbReference type="Proteomes" id="UP000615446"/>
    </source>
</evidence>
<dbReference type="GO" id="GO:0008270">
    <property type="term" value="F:zinc ion binding"/>
    <property type="evidence" value="ECO:0007669"/>
    <property type="project" value="UniProtKB-KW"/>
</dbReference>
<feature type="domain" description="C2H2-type" evidence="7">
    <location>
        <begin position="495"/>
        <end position="521"/>
    </location>
</feature>
<dbReference type="PROSITE" id="PS50157">
    <property type="entry name" value="ZINC_FINGER_C2H2_2"/>
    <property type="match status" value="2"/>
</dbReference>
<dbReference type="EMBL" id="BLAL01000169">
    <property type="protein sequence ID" value="GES87564.1"/>
    <property type="molecule type" value="Genomic_DNA"/>
</dbReference>
<protein>
    <recommendedName>
        <fullName evidence="7">C2H2-type domain-containing protein</fullName>
    </recommendedName>
</protein>
<evidence type="ECO:0000256" key="6">
    <source>
        <dbReference type="PROSITE-ProRule" id="PRU00042"/>
    </source>
</evidence>
<organism evidence="8 9">
    <name type="scientific">Rhizophagus clarus</name>
    <dbReference type="NCBI Taxonomy" id="94130"/>
    <lineage>
        <taxon>Eukaryota</taxon>
        <taxon>Fungi</taxon>
        <taxon>Fungi incertae sedis</taxon>
        <taxon>Mucoromycota</taxon>
        <taxon>Glomeromycotina</taxon>
        <taxon>Glomeromycetes</taxon>
        <taxon>Glomerales</taxon>
        <taxon>Glomeraceae</taxon>
        <taxon>Rhizophagus</taxon>
    </lineage>
</organism>
<dbReference type="PANTHER" id="PTHR14003">
    <property type="entry name" value="TRANSCRIPTIONAL REPRESSOR PROTEIN YY"/>
    <property type="match status" value="1"/>
</dbReference>
<dbReference type="InterPro" id="IPR013087">
    <property type="entry name" value="Znf_C2H2_type"/>
</dbReference>
<reference evidence="8" key="1">
    <citation type="submission" date="2019-10" db="EMBL/GenBank/DDBJ databases">
        <title>Conservation and host-specific expression of non-tandemly repeated heterogenous ribosome RNA gene in arbuscular mycorrhizal fungi.</title>
        <authorList>
            <person name="Maeda T."/>
            <person name="Kobayashi Y."/>
            <person name="Nakagawa T."/>
            <person name="Ezawa T."/>
            <person name="Yamaguchi K."/>
            <person name="Bino T."/>
            <person name="Nishimoto Y."/>
            <person name="Shigenobu S."/>
            <person name="Kawaguchi M."/>
        </authorList>
    </citation>
    <scope>NUCLEOTIDE SEQUENCE</scope>
    <source>
        <strain evidence="8">HR1</strain>
    </source>
</reference>
<name>A0A8H3LIC0_9GLOM</name>
<feature type="domain" description="C2H2-type" evidence="7">
    <location>
        <begin position="464"/>
        <end position="494"/>
    </location>
</feature>
<evidence type="ECO:0000256" key="4">
    <source>
        <dbReference type="ARBA" id="ARBA00022833"/>
    </source>
</evidence>
<evidence type="ECO:0000259" key="7">
    <source>
        <dbReference type="PROSITE" id="PS50157"/>
    </source>
</evidence>
<dbReference type="GO" id="GO:0000978">
    <property type="term" value="F:RNA polymerase II cis-regulatory region sequence-specific DNA binding"/>
    <property type="evidence" value="ECO:0007669"/>
    <property type="project" value="TreeGrafter"/>
</dbReference>
<keyword evidence="1" id="KW-0479">Metal-binding</keyword>
<evidence type="ECO:0000256" key="5">
    <source>
        <dbReference type="ARBA" id="ARBA00023242"/>
    </source>
</evidence>
<dbReference type="GO" id="GO:0031519">
    <property type="term" value="C:PcG protein complex"/>
    <property type="evidence" value="ECO:0007669"/>
    <property type="project" value="TreeGrafter"/>
</dbReference>
<sequence length="521" mass="59160">MMYMYPYYNSFNSFEGENSFVQAQGFAFQRFQQQQNWNLYNQLTIDPFIIETNNNLLNAFAPIDQDSIQYNFQQNLGFNVKKDSNHIYSKYTIPSITSIISQHVTTNNINTMNFLPLSTSNNIITQTPSSEIKPSIGIDFNYNENENLLTQSNTNLLTQSNTNLLTQSNTNLLTQSNTNLLTQSNTNLLTQSNTNLLTQSDTNLLTQSNSNLLTQSNTNLLTQSNVNLLTQSQPQPQDSIQSSDTLSYFATPDNDTTISIQDILDGMKVMQEISNDLTNYNSNLDNNLLLQDITNITNFDDENSIDWLIQENWKDMSKQDEIFDLKGKLPEKKQDDIFCQDVEDLIEEHMKEIKKVVHNEILCQEILTESLSLEYQDFKIVGINQTEDSNISSTSSTSSTATTSITRTYSQDIIIKQEVISQETVAESSSSSSSSNIFVPQEINFSHGMLTNSTNLMTTNQRTLKCNEIGCSKEYNCYAKLKSHKVTAHTNDKPFMCNVLGCNKKFKRSGELLKHQSDHLN</sequence>
<dbReference type="PANTHER" id="PTHR14003:SF23">
    <property type="entry name" value="ZINC FINGER PROTEIN 143"/>
    <property type="match status" value="1"/>
</dbReference>
<keyword evidence="3 6" id="KW-0863">Zinc-finger</keyword>
<keyword evidence="5" id="KW-0539">Nucleus</keyword>